<dbReference type="Pfam" id="PF12823">
    <property type="entry name" value="DUF3817"/>
    <property type="match status" value="1"/>
</dbReference>
<feature type="domain" description="DUF3817" evidence="7">
    <location>
        <begin position="13"/>
        <end position="99"/>
    </location>
</feature>
<dbReference type="Proteomes" id="UP001519362">
    <property type="component" value="Unassembled WGS sequence"/>
</dbReference>
<comment type="subcellular location">
    <subcellularLocation>
        <location evidence="1">Cell membrane</location>
        <topology evidence="1">Multi-pass membrane protein</topology>
    </subcellularLocation>
</comment>
<evidence type="ECO:0000256" key="6">
    <source>
        <dbReference type="SAM" id="Phobius"/>
    </source>
</evidence>
<evidence type="ECO:0000256" key="4">
    <source>
        <dbReference type="ARBA" id="ARBA00022989"/>
    </source>
</evidence>
<evidence type="ECO:0000256" key="5">
    <source>
        <dbReference type="ARBA" id="ARBA00023136"/>
    </source>
</evidence>
<accession>A0ABS4ZFK0</accession>
<dbReference type="PANTHER" id="PTHR40077:SF1">
    <property type="entry name" value="MEMBRANE PROTEIN"/>
    <property type="match status" value="1"/>
</dbReference>
<dbReference type="InterPro" id="IPR023845">
    <property type="entry name" value="DUF3817_TM"/>
</dbReference>
<protein>
    <submittedName>
        <fullName evidence="8">Integral membrane protein</fullName>
    </submittedName>
</protein>
<evidence type="ECO:0000256" key="3">
    <source>
        <dbReference type="ARBA" id="ARBA00022692"/>
    </source>
</evidence>
<feature type="transmembrane region" description="Helical" evidence="6">
    <location>
        <begin position="42"/>
        <end position="68"/>
    </location>
</feature>
<keyword evidence="5 6" id="KW-0472">Membrane</keyword>
<feature type="transmembrane region" description="Helical" evidence="6">
    <location>
        <begin position="133"/>
        <end position="153"/>
    </location>
</feature>
<proteinExistence type="predicted"/>
<evidence type="ECO:0000256" key="2">
    <source>
        <dbReference type="ARBA" id="ARBA00022475"/>
    </source>
</evidence>
<dbReference type="PANTHER" id="PTHR40077">
    <property type="entry name" value="MEMBRANE PROTEIN-RELATED"/>
    <property type="match status" value="1"/>
</dbReference>
<evidence type="ECO:0000259" key="7">
    <source>
        <dbReference type="Pfam" id="PF12823"/>
    </source>
</evidence>
<keyword evidence="4 6" id="KW-1133">Transmembrane helix</keyword>
<dbReference type="EMBL" id="JAGIOL010000001">
    <property type="protein sequence ID" value="MBP2436060.1"/>
    <property type="molecule type" value="Genomic_DNA"/>
</dbReference>
<evidence type="ECO:0000256" key="1">
    <source>
        <dbReference type="ARBA" id="ARBA00004651"/>
    </source>
</evidence>
<sequence length="159" mass="17485">MTPRSAVFRTPARLFRVLAIAEAITWTILIAAIIARAVGASAIVVTIGGGIHGFVFLAYAATALLVAVNQRWHPGVGALAVISAVVPYATVPVDVWLHRSERLRGDWRPEATEDPRDRRWYDRAMRWFLRRPWVLAILLITGIVALYVALLLIGPPGGK</sequence>
<dbReference type="NCBIfam" id="TIGR03954">
    <property type="entry name" value="integ_memb_HG"/>
    <property type="match status" value="1"/>
</dbReference>
<evidence type="ECO:0000313" key="8">
    <source>
        <dbReference type="EMBL" id="MBP2436060.1"/>
    </source>
</evidence>
<keyword evidence="2" id="KW-1003">Cell membrane</keyword>
<gene>
    <name evidence="8" type="ORF">JOF34_000646</name>
</gene>
<feature type="transmembrane region" description="Helical" evidence="6">
    <location>
        <begin position="74"/>
        <end position="97"/>
    </location>
</feature>
<evidence type="ECO:0000313" key="9">
    <source>
        <dbReference type="Proteomes" id="UP001519362"/>
    </source>
</evidence>
<reference evidence="8 9" key="1">
    <citation type="submission" date="2021-03" db="EMBL/GenBank/DDBJ databases">
        <title>Sequencing the genomes of 1000 actinobacteria strains.</title>
        <authorList>
            <person name="Klenk H.-P."/>
        </authorList>
    </citation>
    <scope>NUCLEOTIDE SEQUENCE [LARGE SCALE GENOMIC DNA]</scope>
    <source>
        <strain evidence="8 9">DSM 24221</strain>
    </source>
</reference>
<name>A0ABS4ZFK0_9MICO</name>
<keyword evidence="9" id="KW-1185">Reference proteome</keyword>
<feature type="transmembrane region" description="Helical" evidence="6">
    <location>
        <begin position="14"/>
        <end position="35"/>
    </location>
</feature>
<comment type="caution">
    <text evidence="8">The sequence shown here is derived from an EMBL/GenBank/DDBJ whole genome shotgun (WGS) entry which is preliminary data.</text>
</comment>
<keyword evidence="3 6" id="KW-0812">Transmembrane</keyword>
<organism evidence="8 9">
    <name type="scientific">Microbacterium amylolyticum</name>
    <dbReference type="NCBI Taxonomy" id="936337"/>
    <lineage>
        <taxon>Bacteria</taxon>
        <taxon>Bacillati</taxon>
        <taxon>Actinomycetota</taxon>
        <taxon>Actinomycetes</taxon>
        <taxon>Micrococcales</taxon>
        <taxon>Microbacteriaceae</taxon>
        <taxon>Microbacterium</taxon>
    </lineage>
</organism>